<feature type="region of interest" description="Disordered" evidence="7">
    <location>
        <begin position="62"/>
        <end position="108"/>
    </location>
</feature>
<dbReference type="AlphaFoldDB" id="A0AAQ4EKF3"/>
<dbReference type="Pfam" id="PF12717">
    <property type="entry name" value="Cnd1"/>
    <property type="match status" value="1"/>
</dbReference>
<feature type="domain" description="Condensin complex subunit 1 C-terminal" evidence="8">
    <location>
        <begin position="151"/>
        <end position="228"/>
    </location>
</feature>
<evidence type="ECO:0000256" key="6">
    <source>
        <dbReference type="ARBA" id="ARBA00023306"/>
    </source>
</evidence>
<organism evidence="9 10">
    <name type="scientific">Amblyomma americanum</name>
    <name type="common">Lone star tick</name>
    <dbReference type="NCBI Taxonomy" id="6943"/>
    <lineage>
        <taxon>Eukaryota</taxon>
        <taxon>Metazoa</taxon>
        <taxon>Ecdysozoa</taxon>
        <taxon>Arthropoda</taxon>
        <taxon>Chelicerata</taxon>
        <taxon>Arachnida</taxon>
        <taxon>Acari</taxon>
        <taxon>Parasitiformes</taxon>
        <taxon>Ixodida</taxon>
        <taxon>Ixodoidea</taxon>
        <taxon>Ixodidae</taxon>
        <taxon>Amblyomminae</taxon>
        <taxon>Amblyomma</taxon>
    </lineage>
</organism>
<keyword evidence="5" id="KW-0539">Nucleus</keyword>
<evidence type="ECO:0000259" key="8">
    <source>
        <dbReference type="Pfam" id="PF12717"/>
    </source>
</evidence>
<name>A0AAQ4EKF3_AMBAM</name>
<protein>
    <recommendedName>
        <fullName evidence="8">Condensin complex subunit 1 C-terminal domain-containing protein</fullName>
    </recommendedName>
</protein>
<dbReference type="InterPro" id="IPR011989">
    <property type="entry name" value="ARM-like"/>
</dbReference>
<sequence length="447" mass="49383">MLDKCQAFLSEAVSGAKGEDGDLQDEELVRHLVVLGEAAQSAPRAVCSQLHQLVEACMSSLDHTEPAEPASGEDAAVSESDAENREVKDKKPPRRSMGQLAGPGTSHLRTSRHVRAQAVIVMGTLCIQNELLAKTVVPTMGDALCSTQDPMMRANLIVALTDMCKRYAVLVDPYLPVVTRCIKDPVPAVRSLVLTCLLQLLQQDYVKLHGWLFYRLRSALTDKQREVHEDRFKLTLALTQSMLLPCADEMAIGPTMEEQCPEMLYDSLRVLCSDEIKLQTIAAAAEDAATEEDPAQALMHTTRKTLLTTVNKLEATQSPLLRSLLMFLRELMRDYKAEVKEILAADKKLANEVAYDLRRLEQEEEGKVLADGQSPGMPKTPAYTPNPELRELLDTARTLREEASKRRTIVMPPEVAPDEGNEQRDGEGAAANQGEPQDSGDRQASNW</sequence>
<comment type="caution">
    <text evidence="9">The sequence shown here is derived from an EMBL/GenBank/DDBJ whole genome shotgun (WGS) entry which is preliminary data.</text>
</comment>
<keyword evidence="3" id="KW-0498">Mitosis</keyword>
<proteinExistence type="predicted"/>
<evidence type="ECO:0000256" key="5">
    <source>
        <dbReference type="ARBA" id="ARBA00023242"/>
    </source>
</evidence>
<comment type="subcellular location">
    <subcellularLocation>
        <location evidence="1">Nucleus</location>
    </subcellularLocation>
</comment>
<dbReference type="InterPro" id="IPR032682">
    <property type="entry name" value="Cnd1_C"/>
</dbReference>
<accession>A0AAQ4EKF3</accession>
<dbReference type="GO" id="GO:0042393">
    <property type="term" value="F:histone binding"/>
    <property type="evidence" value="ECO:0007669"/>
    <property type="project" value="TreeGrafter"/>
</dbReference>
<dbReference type="GO" id="GO:0000796">
    <property type="term" value="C:condensin complex"/>
    <property type="evidence" value="ECO:0007669"/>
    <property type="project" value="TreeGrafter"/>
</dbReference>
<dbReference type="GO" id="GO:0051301">
    <property type="term" value="P:cell division"/>
    <property type="evidence" value="ECO:0007669"/>
    <property type="project" value="UniProtKB-KW"/>
</dbReference>
<dbReference type="InterPro" id="IPR026971">
    <property type="entry name" value="CND1/NCAPD3"/>
</dbReference>
<dbReference type="PANTHER" id="PTHR14222:SF1">
    <property type="entry name" value="CONDENSIN-2 COMPLEX SUBUNIT D3"/>
    <property type="match status" value="1"/>
</dbReference>
<keyword evidence="2" id="KW-0132">Cell division</keyword>
<feature type="region of interest" description="Disordered" evidence="7">
    <location>
        <begin position="400"/>
        <end position="447"/>
    </location>
</feature>
<evidence type="ECO:0000256" key="4">
    <source>
        <dbReference type="ARBA" id="ARBA00023067"/>
    </source>
</evidence>
<dbReference type="GO" id="GO:0000779">
    <property type="term" value="C:condensed chromosome, centromeric region"/>
    <property type="evidence" value="ECO:0007669"/>
    <property type="project" value="TreeGrafter"/>
</dbReference>
<keyword evidence="4" id="KW-0226">DNA condensation</keyword>
<keyword evidence="10" id="KW-1185">Reference proteome</keyword>
<keyword evidence="6" id="KW-0131">Cell cycle</keyword>
<dbReference type="SUPFAM" id="SSF48371">
    <property type="entry name" value="ARM repeat"/>
    <property type="match status" value="1"/>
</dbReference>
<reference evidence="9 10" key="1">
    <citation type="journal article" date="2023" name="Arcadia Sci">
        <title>De novo assembly of a long-read Amblyomma americanum tick genome.</title>
        <authorList>
            <person name="Chou S."/>
            <person name="Poskanzer K.E."/>
            <person name="Rollins M."/>
            <person name="Thuy-Boun P.S."/>
        </authorList>
    </citation>
    <scope>NUCLEOTIDE SEQUENCE [LARGE SCALE GENOMIC DNA]</scope>
    <source>
        <strain evidence="9">F_SG_1</strain>
        <tissue evidence="9">Salivary glands</tissue>
    </source>
</reference>
<dbReference type="PANTHER" id="PTHR14222">
    <property type="entry name" value="CONDENSIN"/>
    <property type="match status" value="1"/>
</dbReference>
<evidence type="ECO:0000313" key="9">
    <source>
        <dbReference type="EMBL" id="KAK8775140.1"/>
    </source>
</evidence>
<evidence type="ECO:0000256" key="7">
    <source>
        <dbReference type="SAM" id="MobiDB-lite"/>
    </source>
</evidence>
<dbReference type="Gene3D" id="1.25.10.10">
    <property type="entry name" value="Leucine-rich Repeat Variant"/>
    <property type="match status" value="1"/>
</dbReference>
<dbReference type="GO" id="GO:0005634">
    <property type="term" value="C:nucleus"/>
    <property type="evidence" value="ECO:0007669"/>
    <property type="project" value="UniProtKB-SubCell"/>
</dbReference>
<dbReference type="GO" id="GO:0010032">
    <property type="term" value="P:meiotic chromosome condensation"/>
    <property type="evidence" value="ECO:0007669"/>
    <property type="project" value="TreeGrafter"/>
</dbReference>
<dbReference type="GO" id="GO:0007076">
    <property type="term" value="P:mitotic chromosome condensation"/>
    <property type="evidence" value="ECO:0007669"/>
    <property type="project" value="InterPro"/>
</dbReference>
<gene>
    <name evidence="9" type="ORF">V5799_031516</name>
</gene>
<evidence type="ECO:0000256" key="1">
    <source>
        <dbReference type="ARBA" id="ARBA00004123"/>
    </source>
</evidence>
<feature type="region of interest" description="Disordered" evidence="7">
    <location>
        <begin position="365"/>
        <end position="388"/>
    </location>
</feature>
<dbReference type="Proteomes" id="UP001321473">
    <property type="component" value="Unassembled WGS sequence"/>
</dbReference>
<dbReference type="EMBL" id="JARKHS020014476">
    <property type="protein sequence ID" value="KAK8775140.1"/>
    <property type="molecule type" value="Genomic_DNA"/>
</dbReference>
<evidence type="ECO:0000256" key="3">
    <source>
        <dbReference type="ARBA" id="ARBA00022776"/>
    </source>
</evidence>
<evidence type="ECO:0000313" key="10">
    <source>
        <dbReference type="Proteomes" id="UP001321473"/>
    </source>
</evidence>
<dbReference type="InterPro" id="IPR016024">
    <property type="entry name" value="ARM-type_fold"/>
</dbReference>
<evidence type="ECO:0000256" key="2">
    <source>
        <dbReference type="ARBA" id="ARBA00022618"/>
    </source>
</evidence>